<dbReference type="Proteomes" id="UP001174934">
    <property type="component" value="Unassembled WGS sequence"/>
</dbReference>
<feature type="compositionally biased region" description="Basic residues" evidence="1">
    <location>
        <begin position="107"/>
        <end position="119"/>
    </location>
</feature>
<keyword evidence="3" id="KW-1185">Reference proteome</keyword>
<reference evidence="2" key="1">
    <citation type="submission" date="2023-06" db="EMBL/GenBank/DDBJ databases">
        <title>Genome-scale phylogeny and comparative genomics of the fungal order Sordariales.</title>
        <authorList>
            <consortium name="Lawrence Berkeley National Laboratory"/>
            <person name="Hensen N."/>
            <person name="Bonometti L."/>
            <person name="Westerberg I."/>
            <person name="Brannstrom I.O."/>
            <person name="Guillou S."/>
            <person name="Cros-Aarteil S."/>
            <person name="Calhoun S."/>
            <person name="Haridas S."/>
            <person name="Kuo A."/>
            <person name="Mondo S."/>
            <person name="Pangilinan J."/>
            <person name="Riley R."/>
            <person name="LaButti K."/>
            <person name="Andreopoulos B."/>
            <person name="Lipzen A."/>
            <person name="Chen C."/>
            <person name="Yanf M."/>
            <person name="Daum C."/>
            <person name="Ng V."/>
            <person name="Clum A."/>
            <person name="Steindorff A."/>
            <person name="Ohm R."/>
            <person name="Martin F."/>
            <person name="Silar P."/>
            <person name="Natvig D."/>
            <person name="Lalanne C."/>
            <person name="Gautier V."/>
            <person name="Ament-velasquez S.L."/>
            <person name="Kruys A."/>
            <person name="Hutchinson M.I."/>
            <person name="Powell A.J."/>
            <person name="Barry K."/>
            <person name="Miller A.N."/>
            <person name="Grigoriev I.V."/>
            <person name="Debuchy R."/>
            <person name="Gladieux P."/>
            <person name="Thoren M.H."/>
            <person name="Johannesson H."/>
        </authorList>
    </citation>
    <scope>NUCLEOTIDE SEQUENCE</scope>
    <source>
        <strain evidence="2">SMH3391-2</strain>
    </source>
</reference>
<name>A0AA39XIV0_9PEZI</name>
<feature type="compositionally biased region" description="Polar residues" evidence="1">
    <location>
        <begin position="67"/>
        <end position="106"/>
    </location>
</feature>
<evidence type="ECO:0000313" key="2">
    <source>
        <dbReference type="EMBL" id="KAK0634828.1"/>
    </source>
</evidence>
<sequence>MRDVFLFSYVFRKCPSLAVAGQSLCKSRRQAQQDGVTDWSVEVPECHHPASFRHQFFHSTSTEFVPVQHSTAQQKHSTVQQKHSKSTAKAQQKHSTAQQKHSTAQQKHTKSTPKAHHRTIAYSNIN</sequence>
<proteinExistence type="predicted"/>
<feature type="region of interest" description="Disordered" evidence="1">
    <location>
        <begin position="67"/>
        <end position="126"/>
    </location>
</feature>
<gene>
    <name evidence="2" type="ORF">B0T17DRAFT_19133</name>
</gene>
<evidence type="ECO:0000256" key="1">
    <source>
        <dbReference type="SAM" id="MobiDB-lite"/>
    </source>
</evidence>
<comment type="caution">
    <text evidence="2">The sequence shown here is derived from an EMBL/GenBank/DDBJ whole genome shotgun (WGS) entry which is preliminary data.</text>
</comment>
<dbReference type="EMBL" id="JAULSR010000001">
    <property type="protein sequence ID" value="KAK0634828.1"/>
    <property type="molecule type" value="Genomic_DNA"/>
</dbReference>
<protein>
    <submittedName>
        <fullName evidence="2">Uncharacterized protein</fullName>
    </submittedName>
</protein>
<organism evidence="2 3">
    <name type="scientific">Bombardia bombarda</name>
    <dbReference type="NCBI Taxonomy" id="252184"/>
    <lineage>
        <taxon>Eukaryota</taxon>
        <taxon>Fungi</taxon>
        <taxon>Dikarya</taxon>
        <taxon>Ascomycota</taxon>
        <taxon>Pezizomycotina</taxon>
        <taxon>Sordariomycetes</taxon>
        <taxon>Sordariomycetidae</taxon>
        <taxon>Sordariales</taxon>
        <taxon>Lasiosphaeriaceae</taxon>
        <taxon>Bombardia</taxon>
    </lineage>
</organism>
<accession>A0AA39XIV0</accession>
<dbReference type="AlphaFoldDB" id="A0AA39XIV0"/>
<evidence type="ECO:0000313" key="3">
    <source>
        <dbReference type="Proteomes" id="UP001174934"/>
    </source>
</evidence>